<dbReference type="InterPro" id="IPR050469">
    <property type="entry name" value="Diguanylate_Cyclase"/>
</dbReference>
<dbReference type="RefSeq" id="WP_182584367.1">
    <property type="nucleotide sequence ID" value="NZ_JABVCQ010000025.1"/>
</dbReference>
<dbReference type="PROSITE" id="PS50887">
    <property type="entry name" value="GGDEF"/>
    <property type="match status" value="1"/>
</dbReference>
<feature type="domain" description="GGDEF" evidence="5">
    <location>
        <begin position="210"/>
        <end position="343"/>
    </location>
</feature>
<comment type="caution">
    <text evidence="6">The sequence shown here is derived from an EMBL/GenBank/DDBJ whole genome shotgun (WGS) entry which is preliminary data.</text>
</comment>
<protein>
    <recommendedName>
        <fullName evidence="2">diguanylate cyclase</fullName>
        <ecNumber evidence="2">2.7.7.65</ecNumber>
    </recommendedName>
</protein>
<proteinExistence type="predicted"/>
<sequence length="351" mass="39696">DEEYFQFRFRFFYVILLFSAGSSIFFITADYAGINYVGEMHVFMLKIHLIVIAVSLIGLYNRKHLFYIFAWPYAIVCFGVFISAMLFVPQDEIRILWFFINVPGVYLLLGRFVGVIATALSMLCIVVVNNYLVAPYSDNAIATAMVGLVYLSAFFHAYSSRSISFYRRMLEYNKELTFLANHDPLTGVMNARAYYEVCNSLIELSKRESTSFAVLFVDLDHFKKINDQYGHDAGDQVLKDVSTCLKNHVRHSDVIGRVGGEEFSIFLPNTDLIGAEQVAEKLRFEIEALMPRIHSGPIRTTASIGVAISHTPTPTMANIQRHADQAMYQAKQQGRNRVSCIDMSDSGLLSA</sequence>
<dbReference type="PANTHER" id="PTHR45138:SF9">
    <property type="entry name" value="DIGUANYLATE CYCLASE DGCM-RELATED"/>
    <property type="match status" value="1"/>
</dbReference>
<evidence type="ECO:0000256" key="3">
    <source>
        <dbReference type="ARBA" id="ARBA00034247"/>
    </source>
</evidence>
<dbReference type="AlphaFoldDB" id="A0A839HIQ6"/>
<evidence type="ECO:0000313" key="7">
    <source>
        <dbReference type="Proteomes" id="UP000548632"/>
    </source>
</evidence>
<dbReference type="InterPro" id="IPR000160">
    <property type="entry name" value="GGDEF_dom"/>
</dbReference>
<evidence type="ECO:0000313" key="6">
    <source>
        <dbReference type="EMBL" id="MBB1126737.1"/>
    </source>
</evidence>
<dbReference type="GO" id="GO:0052621">
    <property type="term" value="F:diguanylate cyclase activity"/>
    <property type="evidence" value="ECO:0007669"/>
    <property type="project" value="UniProtKB-EC"/>
</dbReference>
<feature type="transmembrane region" description="Helical" evidence="4">
    <location>
        <begin position="95"/>
        <end position="128"/>
    </location>
</feature>
<keyword evidence="7" id="KW-1185">Reference proteome</keyword>
<feature type="transmembrane region" description="Helical" evidence="4">
    <location>
        <begin position="12"/>
        <end position="31"/>
    </location>
</feature>
<feature type="transmembrane region" description="Helical" evidence="4">
    <location>
        <begin position="66"/>
        <end position="88"/>
    </location>
</feature>
<evidence type="ECO:0000256" key="4">
    <source>
        <dbReference type="SAM" id="Phobius"/>
    </source>
</evidence>
<dbReference type="CDD" id="cd01949">
    <property type="entry name" value="GGDEF"/>
    <property type="match status" value="1"/>
</dbReference>
<feature type="transmembrane region" description="Helical" evidence="4">
    <location>
        <begin position="140"/>
        <end position="159"/>
    </location>
</feature>
<dbReference type="EC" id="2.7.7.65" evidence="2"/>
<evidence type="ECO:0000259" key="5">
    <source>
        <dbReference type="PROSITE" id="PS50887"/>
    </source>
</evidence>
<dbReference type="Proteomes" id="UP000548632">
    <property type="component" value="Unassembled WGS sequence"/>
</dbReference>
<dbReference type="EMBL" id="JABVCQ010000025">
    <property type="protein sequence ID" value="MBB1126737.1"/>
    <property type="molecule type" value="Genomic_DNA"/>
</dbReference>
<keyword evidence="4" id="KW-0472">Membrane</keyword>
<dbReference type="Gene3D" id="3.30.70.270">
    <property type="match status" value="1"/>
</dbReference>
<dbReference type="SMART" id="SM00267">
    <property type="entry name" value="GGDEF"/>
    <property type="match status" value="1"/>
</dbReference>
<dbReference type="PANTHER" id="PTHR45138">
    <property type="entry name" value="REGULATORY COMPONENTS OF SENSORY TRANSDUCTION SYSTEM"/>
    <property type="match status" value="1"/>
</dbReference>
<feature type="transmembrane region" description="Helical" evidence="4">
    <location>
        <begin position="43"/>
        <end position="60"/>
    </location>
</feature>
<feature type="non-terminal residue" evidence="6">
    <location>
        <position position="1"/>
    </location>
</feature>
<dbReference type="Pfam" id="PF00990">
    <property type="entry name" value="GGDEF"/>
    <property type="match status" value="1"/>
</dbReference>
<organism evidence="6 7">
    <name type="scientific">Thiospirillum jenense</name>
    <dbReference type="NCBI Taxonomy" id="1653858"/>
    <lineage>
        <taxon>Bacteria</taxon>
        <taxon>Pseudomonadati</taxon>
        <taxon>Pseudomonadota</taxon>
        <taxon>Gammaproteobacteria</taxon>
        <taxon>Chromatiales</taxon>
        <taxon>Chromatiaceae</taxon>
        <taxon>Thiospirillum</taxon>
    </lineage>
</organism>
<evidence type="ECO:0000256" key="1">
    <source>
        <dbReference type="ARBA" id="ARBA00001946"/>
    </source>
</evidence>
<gene>
    <name evidence="6" type="ORF">HUK38_10925</name>
</gene>
<reference evidence="6 7" key="1">
    <citation type="journal article" date="2020" name="Arch. Microbiol.">
        <title>The genome sequence of the giant phototrophic gammaproteobacterium Thiospirillum jenense gives insight into its physiological properties and phylogenetic relationships.</title>
        <authorList>
            <person name="Imhoff J.F."/>
            <person name="Meyer T.E."/>
            <person name="Kyndt J.A."/>
        </authorList>
    </citation>
    <scope>NUCLEOTIDE SEQUENCE [LARGE SCALE GENOMIC DNA]</scope>
    <source>
        <strain evidence="6 7">DSM 216</strain>
    </source>
</reference>
<dbReference type="InterPro" id="IPR043128">
    <property type="entry name" value="Rev_trsase/Diguanyl_cyclase"/>
</dbReference>
<keyword evidence="4" id="KW-1133">Transmembrane helix</keyword>
<name>A0A839HIQ6_9GAMM</name>
<dbReference type="InterPro" id="IPR029787">
    <property type="entry name" value="Nucleotide_cyclase"/>
</dbReference>
<accession>A0A839HIQ6</accession>
<dbReference type="NCBIfam" id="TIGR00254">
    <property type="entry name" value="GGDEF"/>
    <property type="match status" value="1"/>
</dbReference>
<dbReference type="SUPFAM" id="SSF55073">
    <property type="entry name" value="Nucleotide cyclase"/>
    <property type="match status" value="1"/>
</dbReference>
<comment type="catalytic activity">
    <reaction evidence="3">
        <text>2 GTP = 3',3'-c-di-GMP + 2 diphosphate</text>
        <dbReference type="Rhea" id="RHEA:24898"/>
        <dbReference type="ChEBI" id="CHEBI:33019"/>
        <dbReference type="ChEBI" id="CHEBI:37565"/>
        <dbReference type="ChEBI" id="CHEBI:58805"/>
        <dbReference type="EC" id="2.7.7.65"/>
    </reaction>
</comment>
<evidence type="ECO:0000256" key="2">
    <source>
        <dbReference type="ARBA" id="ARBA00012528"/>
    </source>
</evidence>
<dbReference type="FunFam" id="3.30.70.270:FF:000001">
    <property type="entry name" value="Diguanylate cyclase domain protein"/>
    <property type="match status" value="1"/>
</dbReference>
<keyword evidence="4" id="KW-0812">Transmembrane</keyword>
<comment type="cofactor">
    <cofactor evidence="1">
        <name>Mg(2+)</name>
        <dbReference type="ChEBI" id="CHEBI:18420"/>
    </cofactor>
</comment>